<name>A0A2G9HBW8_9LAMI</name>
<reference evidence="5" key="1">
    <citation type="journal article" date="2018" name="Gigascience">
        <title>Genome assembly of the Pink Ipe (Handroanthus impetiginosus, Bignoniaceae), a highly valued, ecologically keystone Neotropical timber forest tree.</title>
        <authorList>
            <person name="Silva-Junior O.B."/>
            <person name="Grattapaglia D."/>
            <person name="Novaes E."/>
            <person name="Collevatti R.G."/>
        </authorList>
    </citation>
    <scope>NUCLEOTIDE SEQUENCE [LARGE SCALE GENOMIC DNA]</scope>
    <source>
        <strain evidence="5">cv. UFG-1</strain>
    </source>
</reference>
<gene>
    <name evidence="4" type="ORF">CDL12_12322</name>
</gene>
<evidence type="ECO:0000313" key="5">
    <source>
        <dbReference type="Proteomes" id="UP000231279"/>
    </source>
</evidence>
<dbReference type="OrthoDB" id="894625at2759"/>
<sequence>MMETDIISGENVKPSSPTPHHLRTYELSMLDQIVPPMLVPIVLYFPNGYHSSETANLLKHSLSLILTRFYPLAGRVKNDALSIDCNDEGVPFVVAKINGHKLCDLLKNPDPELPRCLLPCEVTWATELAPGSSVAMIQVNHFDCGGIAIGTVFWHKVVDAVTIGNFLHSWAATARGSREAFCPNYIAQSLFPQKEEIQAQSGSLGAILRKGKSLMRRYVFDAPAISKLKARSRIDCPTRVEVVPALIWKCFKVASLVNNKPESLVTHAVNLRRRAQHAFPSDCFGNFPGLAAASSTNKNADNLGNLFKKMRDAVSKIDNDFVNRPLGDEGFSGYNENLGRIWSGIPEGADLLSFSSWCGFDLYKVDFGWGKPVSISRCDSGSDSESPFFNVVWLMDTRAGDGVEA</sequence>
<dbReference type="InterPro" id="IPR023213">
    <property type="entry name" value="CAT-like_dom_sf"/>
</dbReference>
<evidence type="ECO:0000313" key="4">
    <source>
        <dbReference type="EMBL" id="PIN15037.1"/>
    </source>
</evidence>
<dbReference type="Pfam" id="PF02458">
    <property type="entry name" value="Transferase"/>
    <property type="match status" value="1"/>
</dbReference>
<evidence type="ECO:0000256" key="2">
    <source>
        <dbReference type="ARBA" id="ARBA00022679"/>
    </source>
</evidence>
<dbReference type="AlphaFoldDB" id="A0A2G9HBW8"/>
<dbReference type="GO" id="GO:0047180">
    <property type="term" value="F:salutaridinol 7-O-acetyltransferase activity"/>
    <property type="evidence" value="ECO:0007669"/>
    <property type="project" value="UniProtKB-EC"/>
</dbReference>
<dbReference type="EC" id="2.3.1.150" evidence="4"/>
<keyword evidence="3 4" id="KW-0012">Acyltransferase</keyword>
<accession>A0A2G9HBW8</accession>
<organism evidence="4 5">
    <name type="scientific">Handroanthus impetiginosus</name>
    <dbReference type="NCBI Taxonomy" id="429701"/>
    <lineage>
        <taxon>Eukaryota</taxon>
        <taxon>Viridiplantae</taxon>
        <taxon>Streptophyta</taxon>
        <taxon>Embryophyta</taxon>
        <taxon>Tracheophyta</taxon>
        <taxon>Spermatophyta</taxon>
        <taxon>Magnoliopsida</taxon>
        <taxon>eudicotyledons</taxon>
        <taxon>Gunneridae</taxon>
        <taxon>Pentapetalae</taxon>
        <taxon>asterids</taxon>
        <taxon>lamiids</taxon>
        <taxon>Lamiales</taxon>
        <taxon>Bignoniaceae</taxon>
        <taxon>Crescentiina</taxon>
        <taxon>Tabebuia alliance</taxon>
        <taxon>Handroanthus</taxon>
    </lineage>
</organism>
<comment type="caution">
    <text evidence="4">The sequence shown here is derived from an EMBL/GenBank/DDBJ whole genome shotgun (WGS) entry which is preliminary data.</text>
</comment>
<evidence type="ECO:0000256" key="3">
    <source>
        <dbReference type="ARBA" id="ARBA00023315"/>
    </source>
</evidence>
<dbReference type="PANTHER" id="PTHR31623">
    <property type="entry name" value="F21J9.9"/>
    <property type="match status" value="1"/>
</dbReference>
<comment type="similarity">
    <text evidence="1">Belongs to the plant acyltransferase family.</text>
</comment>
<evidence type="ECO:0000256" key="1">
    <source>
        <dbReference type="ARBA" id="ARBA00009861"/>
    </source>
</evidence>
<protein>
    <submittedName>
        <fullName evidence="4">Salutaridinol 7-O-acetyltransferase</fullName>
        <ecNumber evidence="4">2.3.1.150</ecNumber>
    </submittedName>
</protein>
<proteinExistence type="inferred from homology"/>
<dbReference type="Gene3D" id="3.30.559.10">
    <property type="entry name" value="Chloramphenicol acetyltransferase-like domain"/>
    <property type="match status" value="2"/>
</dbReference>
<dbReference type="PANTHER" id="PTHR31623:SF105">
    <property type="entry name" value="VINORINE SYNTHASE-LIKE"/>
    <property type="match status" value="1"/>
</dbReference>
<dbReference type="EMBL" id="NKXS01002162">
    <property type="protein sequence ID" value="PIN15037.1"/>
    <property type="molecule type" value="Genomic_DNA"/>
</dbReference>
<keyword evidence="2 4" id="KW-0808">Transferase</keyword>
<dbReference type="Proteomes" id="UP000231279">
    <property type="component" value="Unassembled WGS sequence"/>
</dbReference>
<keyword evidence="5" id="KW-1185">Reference proteome</keyword>